<protein>
    <submittedName>
        <fullName evidence="2">Uncharacterized protein</fullName>
    </submittedName>
</protein>
<feature type="transmembrane region" description="Helical" evidence="1">
    <location>
        <begin position="39"/>
        <end position="57"/>
    </location>
</feature>
<sequence length="73" mass="7985">MQDLLDVIWVAAFVCLLAFALIAVFLVQLSLKRTGCEQLVVLGVVGYAAAPVLSKRLTERNGLRFMVETGRSC</sequence>
<accession>A0AA91BZM9</accession>
<dbReference type="Proteomes" id="UP000597886">
    <property type="component" value="Unassembled WGS sequence"/>
</dbReference>
<name>A0AA91BZM9_9RHOB</name>
<gene>
    <name evidence="2" type="ORF">GS634_07950</name>
</gene>
<dbReference type="AlphaFoldDB" id="A0AA91BZM9"/>
<keyword evidence="1" id="KW-0472">Membrane</keyword>
<keyword evidence="1" id="KW-0812">Transmembrane</keyword>
<reference evidence="2" key="1">
    <citation type="submission" date="2019-12" db="EMBL/GenBank/DDBJ databases">
        <title>Ruegeria JWLKs population differentiation of coral mucus and skeleton niches.</title>
        <authorList>
            <person name="Luo D."/>
        </authorList>
    </citation>
    <scope>NUCLEOTIDE SEQUENCE</scope>
    <source>
        <strain evidence="2">HKCCD6181</strain>
    </source>
</reference>
<organism evidence="2 3">
    <name type="scientific">Ruegeria atlantica</name>
    <dbReference type="NCBI Taxonomy" id="81569"/>
    <lineage>
        <taxon>Bacteria</taxon>
        <taxon>Pseudomonadati</taxon>
        <taxon>Pseudomonadota</taxon>
        <taxon>Alphaproteobacteria</taxon>
        <taxon>Rhodobacterales</taxon>
        <taxon>Roseobacteraceae</taxon>
        <taxon>Ruegeria</taxon>
    </lineage>
</organism>
<feature type="transmembrane region" description="Helical" evidence="1">
    <location>
        <begin position="7"/>
        <end position="27"/>
    </location>
</feature>
<dbReference type="EMBL" id="WVRA01000002">
    <property type="protein sequence ID" value="NOE18056.1"/>
    <property type="molecule type" value="Genomic_DNA"/>
</dbReference>
<evidence type="ECO:0000313" key="2">
    <source>
        <dbReference type="EMBL" id="NOE18056.1"/>
    </source>
</evidence>
<proteinExistence type="predicted"/>
<evidence type="ECO:0000256" key="1">
    <source>
        <dbReference type="SAM" id="Phobius"/>
    </source>
</evidence>
<keyword evidence="1" id="KW-1133">Transmembrane helix</keyword>
<evidence type="ECO:0000313" key="3">
    <source>
        <dbReference type="Proteomes" id="UP000597886"/>
    </source>
</evidence>
<comment type="caution">
    <text evidence="2">The sequence shown here is derived from an EMBL/GenBank/DDBJ whole genome shotgun (WGS) entry which is preliminary data.</text>
</comment>